<keyword evidence="2" id="KW-1185">Reference proteome</keyword>
<reference evidence="1" key="1">
    <citation type="submission" date="2020-11" db="EMBL/GenBank/DDBJ databases">
        <authorList>
            <consortium name="DOE Joint Genome Institute"/>
            <person name="Ahrendt S."/>
            <person name="Riley R."/>
            <person name="Andreopoulos W."/>
            <person name="Labutti K."/>
            <person name="Pangilinan J."/>
            <person name="Ruiz-Duenas F.J."/>
            <person name="Barrasa J.M."/>
            <person name="Sanchez-Garcia M."/>
            <person name="Camarero S."/>
            <person name="Miyauchi S."/>
            <person name="Serrano A."/>
            <person name="Linde D."/>
            <person name="Babiker R."/>
            <person name="Drula E."/>
            <person name="Ayuso-Fernandez I."/>
            <person name="Pacheco R."/>
            <person name="Padilla G."/>
            <person name="Ferreira P."/>
            <person name="Barriuso J."/>
            <person name="Kellner H."/>
            <person name="Castanera R."/>
            <person name="Alfaro M."/>
            <person name="Ramirez L."/>
            <person name="Pisabarro A.G."/>
            <person name="Kuo A."/>
            <person name="Tritt A."/>
            <person name="Lipzen A."/>
            <person name="He G."/>
            <person name="Yan M."/>
            <person name="Ng V."/>
            <person name="Cullen D."/>
            <person name="Martin F."/>
            <person name="Rosso M.-N."/>
            <person name="Henrissat B."/>
            <person name="Hibbett D."/>
            <person name="Martinez A.T."/>
            <person name="Grigoriev I.V."/>
        </authorList>
    </citation>
    <scope>NUCLEOTIDE SEQUENCE</scope>
    <source>
        <strain evidence="1">CBS 506.95</strain>
    </source>
</reference>
<sequence length="528" mass="58766">MSHQVPNGLSNKLPPVLPDELWGCIGEFLFKADLAKCYSISPILFDLWMKAAFTEVKICRVKHVETLRVLCTMTPLAARYVSKLTLCPQFFLLGETTSSFDRFITQSQVKSLSEKLRGPRSTERILKTVAVQVLLSKITQMTNLKTVVVECKSPDDTKLFGNIALFLDAVKIHANQLENIEINVHMKCLEETLAAIPYCATLRSLSINFEGRVAALRGEDLWRQTARVINLHSATLRRVSILAAEVLCGTIPIFSSLERLPNLAEANFFLLADYFTPQLKESALLQAFLKAHSTQLQALELHSDKPSFHTEFTLPPVFHHPLFNINFPRLKRLGLILNEQNDNPAEFSSQPPIAILLSKYLLQYRGKLQHLAIVHRRLNFSEVQAVSSALGGNGSALVSLSVATQSLDANLLAVLARSFRNLERLGLGSPYLCSTVPTPEVLLPEKCQMFVDSISSCDPALGRWRLRHLQVRIYEHRYWSEIQDALLAALPNLDTLNFWPVPHRVGTNGPGAIVVSAGAAAAFTPVIS</sequence>
<dbReference type="Proteomes" id="UP000807306">
    <property type="component" value="Unassembled WGS sequence"/>
</dbReference>
<organism evidence="1 2">
    <name type="scientific">Crepidotus variabilis</name>
    <dbReference type="NCBI Taxonomy" id="179855"/>
    <lineage>
        <taxon>Eukaryota</taxon>
        <taxon>Fungi</taxon>
        <taxon>Dikarya</taxon>
        <taxon>Basidiomycota</taxon>
        <taxon>Agaricomycotina</taxon>
        <taxon>Agaricomycetes</taxon>
        <taxon>Agaricomycetidae</taxon>
        <taxon>Agaricales</taxon>
        <taxon>Agaricineae</taxon>
        <taxon>Crepidotaceae</taxon>
        <taxon>Crepidotus</taxon>
    </lineage>
</organism>
<accession>A0A9P6JSX8</accession>
<evidence type="ECO:0000313" key="2">
    <source>
        <dbReference type="Proteomes" id="UP000807306"/>
    </source>
</evidence>
<dbReference type="EMBL" id="MU157834">
    <property type="protein sequence ID" value="KAF9531766.1"/>
    <property type="molecule type" value="Genomic_DNA"/>
</dbReference>
<comment type="caution">
    <text evidence="1">The sequence shown here is derived from an EMBL/GenBank/DDBJ whole genome shotgun (WGS) entry which is preliminary data.</text>
</comment>
<protein>
    <submittedName>
        <fullName evidence="1">Uncharacterized protein</fullName>
    </submittedName>
</protein>
<proteinExistence type="predicted"/>
<gene>
    <name evidence="1" type="ORF">CPB83DRAFT_904396</name>
</gene>
<name>A0A9P6JSX8_9AGAR</name>
<evidence type="ECO:0000313" key="1">
    <source>
        <dbReference type="EMBL" id="KAF9531766.1"/>
    </source>
</evidence>
<dbReference type="AlphaFoldDB" id="A0A9P6JSX8"/>
<dbReference type="OrthoDB" id="3039255at2759"/>